<organism evidence="3 4">
    <name type="scientific">Rasamsonia emersonii (strain ATCC 16479 / CBS 393.64 / IMI 116815)</name>
    <dbReference type="NCBI Taxonomy" id="1408163"/>
    <lineage>
        <taxon>Eukaryota</taxon>
        <taxon>Fungi</taxon>
        <taxon>Dikarya</taxon>
        <taxon>Ascomycota</taxon>
        <taxon>Pezizomycotina</taxon>
        <taxon>Eurotiomycetes</taxon>
        <taxon>Eurotiomycetidae</taxon>
        <taxon>Eurotiales</taxon>
        <taxon>Trichocomaceae</taxon>
        <taxon>Rasamsonia</taxon>
    </lineage>
</organism>
<dbReference type="PANTHER" id="PTHR14119">
    <property type="entry name" value="HYDROLASE"/>
    <property type="match status" value="1"/>
</dbReference>
<proteinExistence type="inferred from homology"/>
<dbReference type="OrthoDB" id="269496at2759"/>
<name>A0A0F4YSA0_RASE3</name>
<sequence length="249" mass="27294">MATVAAAATRASRIKQRILLYCMNPSPMIHNTFKSSPQFFFSRSHSICDIQEKFRGVIYEFPKLVSTSQKLLKASTHLNIPVYVSTQNRARLGETVAELQPFLSGPHVRADIEKTLFSMITPELRAKLPDTSSTYSNSSSTSNANETTPLDAIIVGLETHICVTQTTLDLLALGYRVYVVADGVSSVNPEERLVALARLRDAGAIITTSESLIFEILGDAKHDAFKAINGLVKETKDETEAALGAFCRI</sequence>
<comment type="caution">
    <text evidence="3">The sequence shown here is derived from an EMBL/GenBank/DDBJ whole genome shotgun (WGS) entry which is preliminary data.</text>
</comment>
<dbReference type="GeneID" id="25317147"/>
<gene>
    <name evidence="3" type="ORF">T310_4800</name>
</gene>
<dbReference type="Gene3D" id="3.40.50.850">
    <property type="entry name" value="Isochorismatase-like"/>
    <property type="match status" value="1"/>
</dbReference>
<comment type="similarity">
    <text evidence="1">Belongs to the isochorismatase family.</text>
</comment>
<accession>A0A0F4YSA0</accession>
<dbReference type="STRING" id="1408163.A0A0F4YSA0"/>
<dbReference type="AlphaFoldDB" id="A0A0F4YSA0"/>
<evidence type="ECO:0000259" key="2">
    <source>
        <dbReference type="Pfam" id="PF00857"/>
    </source>
</evidence>
<protein>
    <submittedName>
        <fullName evidence="3">Isochorismatase family hydrolase</fullName>
    </submittedName>
</protein>
<dbReference type="InterPro" id="IPR000868">
    <property type="entry name" value="Isochorismatase-like_dom"/>
</dbReference>
<dbReference type="GO" id="GO:0016787">
    <property type="term" value="F:hydrolase activity"/>
    <property type="evidence" value="ECO:0007669"/>
    <property type="project" value="UniProtKB-KW"/>
</dbReference>
<keyword evidence="4" id="KW-1185">Reference proteome</keyword>
<dbReference type="InterPro" id="IPR036380">
    <property type="entry name" value="Isochorismatase-like_sf"/>
</dbReference>
<dbReference type="Pfam" id="PF00857">
    <property type="entry name" value="Isochorismatase"/>
    <property type="match status" value="1"/>
</dbReference>
<dbReference type="RefSeq" id="XP_013327759.1">
    <property type="nucleotide sequence ID" value="XM_013472305.1"/>
</dbReference>
<dbReference type="PANTHER" id="PTHR14119:SF3">
    <property type="entry name" value="ISOCHORISMATASE DOMAIN-CONTAINING PROTEIN 2"/>
    <property type="match status" value="1"/>
</dbReference>
<evidence type="ECO:0000256" key="1">
    <source>
        <dbReference type="ARBA" id="ARBA00006336"/>
    </source>
</evidence>
<dbReference type="InterPro" id="IPR050993">
    <property type="entry name" value="Isochorismatase_domain"/>
</dbReference>
<dbReference type="Proteomes" id="UP000053958">
    <property type="component" value="Unassembled WGS sequence"/>
</dbReference>
<dbReference type="EMBL" id="LASV01000199">
    <property type="protein sequence ID" value="KKA21147.1"/>
    <property type="molecule type" value="Genomic_DNA"/>
</dbReference>
<keyword evidence="3" id="KW-0378">Hydrolase</keyword>
<reference evidence="3 4" key="1">
    <citation type="submission" date="2015-04" db="EMBL/GenBank/DDBJ databases">
        <authorList>
            <person name="Heijne W.H."/>
            <person name="Fedorova N.D."/>
            <person name="Nierman W.C."/>
            <person name="Vollebregt A.W."/>
            <person name="Zhao Z."/>
            <person name="Wu L."/>
            <person name="Kumar M."/>
            <person name="Stam H."/>
            <person name="van den Berg M.A."/>
            <person name="Pel H.J."/>
        </authorList>
    </citation>
    <scope>NUCLEOTIDE SEQUENCE [LARGE SCALE GENOMIC DNA]</scope>
    <source>
        <strain evidence="3 4">CBS 393.64</strain>
    </source>
</reference>
<evidence type="ECO:0000313" key="4">
    <source>
        <dbReference type="Proteomes" id="UP000053958"/>
    </source>
</evidence>
<feature type="domain" description="Isochorismatase-like" evidence="2">
    <location>
        <begin position="47"/>
        <end position="210"/>
    </location>
</feature>
<evidence type="ECO:0000313" key="3">
    <source>
        <dbReference type="EMBL" id="KKA21147.1"/>
    </source>
</evidence>
<dbReference type="SUPFAM" id="SSF52499">
    <property type="entry name" value="Isochorismatase-like hydrolases"/>
    <property type="match status" value="1"/>
</dbReference>